<dbReference type="RefSeq" id="WP_121096398.1">
    <property type="nucleotide sequence ID" value="NZ_UIHC01000045.1"/>
</dbReference>
<protein>
    <submittedName>
        <fullName evidence="2">Uncharacterized protein</fullName>
    </submittedName>
</protein>
<evidence type="ECO:0000313" key="2">
    <source>
        <dbReference type="EMBL" id="SUZ33328.1"/>
    </source>
</evidence>
<keyword evidence="1" id="KW-0472">Membrane</keyword>
<dbReference type="AlphaFoldDB" id="A0A3B0MID5"/>
<dbReference type="Proteomes" id="UP000272908">
    <property type="component" value="Unassembled WGS sequence"/>
</dbReference>
<name>A0A3B0MID5_9RHOB</name>
<feature type="transmembrane region" description="Helical" evidence="1">
    <location>
        <begin position="115"/>
        <end position="140"/>
    </location>
</feature>
<evidence type="ECO:0000256" key="1">
    <source>
        <dbReference type="SAM" id="Phobius"/>
    </source>
</evidence>
<proteinExistence type="predicted"/>
<dbReference type="OrthoDB" id="582520at2"/>
<evidence type="ECO:0000313" key="3">
    <source>
        <dbReference type="Proteomes" id="UP000272908"/>
    </source>
</evidence>
<keyword evidence="1" id="KW-1133">Transmembrane helix</keyword>
<gene>
    <name evidence="2" type="ORF">ROE7235_03097</name>
</gene>
<keyword evidence="3" id="KW-1185">Reference proteome</keyword>
<accession>A0A3B0MID5</accession>
<dbReference type="EMBL" id="UIHC01000045">
    <property type="protein sequence ID" value="SUZ33328.1"/>
    <property type="molecule type" value="Genomic_DNA"/>
</dbReference>
<reference evidence="3" key="1">
    <citation type="submission" date="2018-08" db="EMBL/GenBank/DDBJ databases">
        <authorList>
            <person name="Rodrigo-Torres L."/>
            <person name="Arahal R. D."/>
            <person name="Lucena T."/>
        </authorList>
    </citation>
    <scope>NUCLEOTIDE SEQUENCE [LARGE SCALE GENOMIC DNA]</scope>
    <source>
        <strain evidence="3">CECT 7235</strain>
    </source>
</reference>
<organism evidence="2 3">
    <name type="scientific">Roseinatronobacter ekhonensis</name>
    <dbReference type="NCBI Taxonomy" id="254356"/>
    <lineage>
        <taxon>Bacteria</taxon>
        <taxon>Pseudomonadati</taxon>
        <taxon>Pseudomonadota</taxon>
        <taxon>Alphaproteobacteria</taxon>
        <taxon>Rhodobacterales</taxon>
        <taxon>Paracoccaceae</taxon>
        <taxon>Roseinatronobacter</taxon>
    </lineage>
</organism>
<sequence length="150" mass="15938">MTKTHTTALKIAAALWVIWGLVHMIAGGIIMTQPTSLGFAAVADAVDPTLLAAEYHPAVGGVLNQHGFNLLWIGLATLIGAAYIWRTNMTAIWVTAMVGGLADVGYLLFVDLPGYVNFVPGTVMTLVSASAIILSFWVWLPNRKTAVATT</sequence>
<feature type="transmembrane region" description="Helical" evidence="1">
    <location>
        <begin position="91"/>
        <end position="109"/>
    </location>
</feature>
<keyword evidence="1" id="KW-0812">Transmembrane</keyword>
<feature type="transmembrane region" description="Helical" evidence="1">
    <location>
        <begin position="64"/>
        <end position="84"/>
    </location>
</feature>